<dbReference type="InterPro" id="IPR010359">
    <property type="entry name" value="IrrE_HExxH"/>
</dbReference>
<dbReference type="Pfam" id="PF01381">
    <property type="entry name" value="HTH_3"/>
    <property type="match status" value="1"/>
</dbReference>
<dbReference type="CDD" id="cd00093">
    <property type="entry name" value="HTH_XRE"/>
    <property type="match status" value="1"/>
</dbReference>
<dbReference type="SUPFAM" id="SSF47413">
    <property type="entry name" value="lambda repressor-like DNA-binding domains"/>
    <property type="match status" value="1"/>
</dbReference>
<dbReference type="GO" id="GO:0003677">
    <property type="term" value="F:DNA binding"/>
    <property type="evidence" value="ECO:0007669"/>
    <property type="project" value="InterPro"/>
</dbReference>
<evidence type="ECO:0000256" key="1">
    <source>
        <dbReference type="ARBA" id="ARBA00007227"/>
    </source>
</evidence>
<evidence type="ECO:0000313" key="3">
    <source>
        <dbReference type="Proteomes" id="UP000480222"/>
    </source>
</evidence>
<dbReference type="InterPro" id="IPR010982">
    <property type="entry name" value="Lambda_DNA-bd_dom_sf"/>
</dbReference>
<gene>
    <name evidence="2" type="ORF">CIP107547_00281</name>
</gene>
<sequence>MPTLSSNLKHLRLLLGRSQGEFAEQLGIAQSTLSSVERENRPPSTKLINTARFQTGVSAEYFEASIHFYAAPDLLFRSAREGRANADKIAAAFSITEHYLRERYPDVTSDLPTIPIADLEGELSLRMLEEFASQTRDHFGIDQDSMIPNLTTVLNNHGILVTSLPDYVVEGTNFDGVSTPTDSTLRIIALNQQRSGDRYRFSLAHELAHLILHANTLRSDKSQMEKEANIFAASFLMPRALLTPVITPELTLKDYAELKAQWGYSIQAIVRRAHELELIDYKRYRSLRMQIAGRGWNINEPVDVLLENVYIDPIDLLSNNIKKHQSTNEGLATVTSLHKQ</sequence>
<dbReference type="Gene3D" id="1.10.260.40">
    <property type="entry name" value="lambda repressor-like DNA-binding domains"/>
    <property type="match status" value="1"/>
</dbReference>
<accession>A0A1L9G013</accession>
<organism evidence="2 3">
    <name type="scientific">Corynebacterium diphtheriae</name>
    <dbReference type="NCBI Taxonomy" id="1717"/>
    <lineage>
        <taxon>Bacteria</taxon>
        <taxon>Bacillati</taxon>
        <taxon>Actinomycetota</taxon>
        <taxon>Actinomycetes</taxon>
        <taxon>Mycobacteriales</taxon>
        <taxon>Corynebacteriaceae</taxon>
        <taxon>Corynebacterium</taxon>
    </lineage>
</organism>
<comment type="caution">
    <text evidence="2">The sequence shown here is derived from an EMBL/GenBank/DDBJ whole genome shotgun (WGS) entry which is preliminary data.</text>
</comment>
<dbReference type="PROSITE" id="PS50943">
    <property type="entry name" value="HTH_CROC1"/>
    <property type="match status" value="1"/>
</dbReference>
<dbReference type="RefSeq" id="WP_003850187.1">
    <property type="nucleotide sequence ID" value="NZ_CAXOID010000003.1"/>
</dbReference>
<dbReference type="EMBL" id="CADDAV010000001">
    <property type="protein sequence ID" value="CAB0581614.1"/>
    <property type="molecule type" value="Genomic_DNA"/>
</dbReference>
<protein>
    <submittedName>
        <fullName evidence="2">ImmA/IrrE family metallo-endopeptidase</fullName>
    </submittedName>
</protein>
<dbReference type="PANTHER" id="PTHR43236">
    <property type="entry name" value="ANTITOXIN HIGA1"/>
    <property type="match status" value="1"/>
</dbReference>
<name>A0A1L9G013_CORDP</name>
<dbReference type="InterPro" id="IPR052345">
    <property type="entry name" value="Rad_response_metalloprotease"/>
</dbReference>
<evidence type="ECO:0000313" key="2">
    <source>
        <dbReference type="EMBL" id="CAB0581614.1"/>
    </source>
</evidence>
<dbReference type="Pfam" id="PF06114">
    <property type="entry name" value="Peptidase_M78"/>
    <property type="match status" value="1"/>
</dbReference>
<dbReference type="Gene3D" id="1.10.10.2910">
    <property type="match status" value="1"/>
</dbReference>
<comment type="similarity">
    <text evidence="1">Belongs to the short-chain fatty acyl-CoA assimilation regulator (ScfR) family.</text>
</comment>
<dbReference type="PANTHER" id="PTHR43236:SF1">
    <property type="entry name" value="BLL7220 PROTEIN"/>
    <property type="match status" value="1"/>
</dbReference>
<dbReference type="InterPro" id="IPR001387">
    <property type="entry name" value="Cro/C1-type_HTH"/>
</dbReference>
<dbReference type="Proteomes" id="UP000480222">
    <property type="component" value="Unassembled WGS sequence"/>
</dbReference>
<dbReference type="SMART" id="SM00530">
    <property type="entry name" value="HTH_XRE"/>
    <property type="match status" value="1"/>
</dbReference>
<dbReference type="AlphaFoldDB" id="A0A1L9G013"/>
<reference evidence="2 3" key="1">
    <citation type="submission" date="2020-02" db="EMBL/GenBank/DDBJ databases">
        <authorList>
            <person name="Brisse S."/>
        </authorList>
    </citation>
    <scope>NUCLEOTIDE SEQUENCE [LARGE SCALE GENOMIC DNA]</scope>
    <source>
        <strain evidence="2">CIP107547</strain>
    </source>
</reference>
<proteinExistence type="inferred from homology"/>